<dbReference type="RefSeq" id="XP_001450014.1">
    <property type="nucleotide sequence ID" value="XM_001449977.2"/>
</dbReference>
<proteinExistence type="predicted"/>
<organism evidence="1 2">
    <name type="scientific">Paramecium tetraurelia</name>
    <dbReference type="NCBI Taxonomy" id="5888"/>
    <lineage>
        <taxon>Eukaryota</taxon>
        <taxon>Sar</taxon>
        <taxon>Alveolata</taxon>
        <taxon>Ciliophora</taxon>
        <taxon>Intramacronucleata</taxon>
        <taxon>Oligohymenophorea</taxon>
        <taxon>Peniculida</taxon>
        <taxon>Parameciidae</taxon>
        <taxon>Paramecium</taxon>
    </lineage>
</organism>
<accession>A0DHV0</accession>
<evidence type="ECO:0000313" key="2">
    <source>
        <dbReference type="Proteomes" id="UP000000600"/>
    </source>
</evidence>
<protein>
    <submittedName>
        <fullName evidence="1">Uncharacterized protein</fullName>
    </submittedName>
</protein>
<dbReference type="Proteomes" id="UP000000600">
    <property type="component" value="Unassembled WGS sequence"/>
</dbReference>
<reference evidence="1 2" key="1">
    <citation type="journal article" date="2006" name="Nature">
        <title>Global trends of whole-genome duplications revealed by the ciliate Paramecium tetraurelia.</title>
        <authorList>
            <consortium name="Genoscope"/>
            <person name="Aury J.-M."/>
            <person name="Jaillon O."/>
            <person name="Duret L."/>
            <person name="Noel B."/>
            <person name="Jubin C."/>
            <person name="Porcel B.M."/>
            <person name="Segurens B."/>
            <person name="Daubin V."/>
            <person name="Anthouard V."/>
            <person name="Aiach N."/>
            <person name="Arnaiz O."/>
            <person name="Billaut A."/>
            <person name="Beisson J."/>
            <person name="Blanc I."/>
            <person name="Bouhouche K."/>
            <person name="Camara F."/>
            <person name="Duharcourt S."/>
            <person name="Guigo R."/>
            <person name="Gogendeau D."/>
            <person name="Katinka M."/>
            <person name="Keller A.-M."/>
            <person name="Kissmehl R."/>
            <person name="Klotz C."/>
            <person name="Koll F."/>
            <person name="Le Moue A."/>
            <person name="Lepere C."/>
            <person name="Malinsky S."/>
            <person name="Nowacki M."/>
            <person name="Nowak J.K."/>
            <person name="Plattner H."/>
            <person name="Poulain J."/>
            <person name="Ruiz F."/>
            <person name="Serrano V."/>
            <person name="Zagulski M."/>
            <person name="Dessen P."/>
            <person name="Betermier M."/>
            <person name="Weissenbach J."/>
            <person name="Scarpelli C."/>
            <person name="Schachter V."/>
            <person name="Sperling L."/>
            <person name="Meyer E."/>
            <person name="Cohen J."/>
            <person name="Wincker P."/>
        </authorList>
    </citation>
    <scope>NUCLEOTIDE SEQUENCE [LARGE SCALE GENOMIC DNA]</scope>
    <source>
        <strain evidence="1 2">Stock d4-2</strain>
    </source>
</reference>
<dbReference type="EMBL" id="CT868431">
    <property type="protein sequence ID" value="CAK82617.1"/>
    <property type="molecule type" value="Genomic_DNA"/>
</dbReference>
<dbReference type="HOGENOM" id="CLU_039127_0_0_1"/>
<sequence>MIISQSFHIMIKQEAKKSYLSLKQAQVTIFYQIIKNIYYYQQFYEDNQNYHLSFGQDHSQSKATIYQRKNLNSQEKFLSKDIPKQLPALNRQESYQDLKSIFPKSQNQQTPIQHINEKSLILEQQQFQQGKDMFFSQINSNAKPPRPQRTYNTENNFIKLTLQNSENENQITNIQYNQQNQIKEIVNKLKEQHGNQNIILQYENTILQPELSLQQQIREIRNNITLKYKIDSQELQPPAQLINSNYTVATITKQQRSKVTLQKQLSNAFKIKTEVFPSQQLDFQVPENNFENGDNNYSSLQNFFSGRKRFLQTVIEQSPDNQLRNKQPCEVNQFRVKSSKPDNQQLNNLQQRPRDKRIDLVRHISNPNPGPNVQQPMENIPIIVDSQSINQNQNDIYQNQLYYQEEQKHNNQLQQILCQTNDCNYFCIVTYFHNQNYYCQNCDKLSVIVDFHLKTLTFQCCHTLNCFDIIRKVQNAIQNEQLARCSDCKQELDYRLIKCFDKSKYYINIKLIIDAQLLKRSILKNTQ</sequence>
<dbReference type="AlphaFoldDB" id="A0DHV0"/>
<gene>
    <name evidence="1" type="ORF">GSPATT00039492001</name>
</gene>
<dbReference type="InParanoid" id="A0DHV0"/>
<dbReference type="OrthoDB" id="312052at2759"/>
<name>A0DHV0_PARTE</name>
<feature type="non-terminal residue" evidence="1">
    <location>
        <position position="527"/>
    </location>
</feature>
<evidence type="ECO:0000313" key="1">
    <source>
        <dbReference type="EMBL" id="CAK82617.1"/>
    </source>
</evidence>
<dbReference type="KEGG" id="ptm:GSPATT00039492001"/>
<keyword evidence="2" id="KW-1185">Reference proteome</keyword>
<dbReference type="GeneID" id="5035799"/>